<name>A0ABD0U7J9_DENTH</name>
<evidence type="ECO:0000313" key="2">
    <source>
        <dbReference type="EMBL" id="KAL0908655.1"/>
    </source>
</evidence>
<dbReference type="AlphaFoldDB" id="A0ABD0U7J9"/>
<sequence>MRGEAERKTGAERGQHTGAIEACRRAENNSTVNGTAGRPDADLCFTPGSQTLFPLVYRIISDAETENYSSRTRHYSNPKLFHSLLLVMVTFQFLFSVGPSVSQLSLSFPAVQFPLIFSVVFSYTCCCLVFPKCDEGFHFQLVSRFHNSLGSLLPQLQFSAHDVPFASSEIDAMM</sequence>
<keyword evidence="1" id="KW-0812">Transmembrane</keyword>
<evidence type="ECO:0000256" key="1">
    <source>
        <dbReference type="SAM" id="Phobius"/>
    </source>
</evidence>
<accession>A0ABD0U7J9</accession>
<reference evidence="2 3" key="1">
    <citation type="journal article" date="2024" name="Plant Biotechnol. J.">
        <title>Dendrobium thyrsiflorum genome and its molecular insights into genes involved in important horticultural traits.</title>
        <authorList>
            <person name="Chen B."/>
            <person name="Wang J.Y."/>
            <person name="Zheng P.J."/>
            <person name="Li K.L."/>
            <person name="Liang Y.M."/>
            <person name="Chen X.F."/>
            <person name="Zhang C."/>
            <person name="Zhao X."/>
            <person name="He X."/>
            <person name="Zhang G.Q."/>
            <person name="Liu Z.J."/>
            <person name="Xu Q."/>
        </authorList>
    </citation>
    <scope>NUCLEOTIDE SEQUENCE [LARGE SCALE GENOMIC DNA]</scope>
    <source>
        <strain evidence="2">GZMU011</strain>
    </source>
</reference>
<feature type="transmembrane region" description="Helical" evidence="1">
    <location>
        <begin position="110"/>
        <end position="130"/>
    </location>
</feature>
<keyword evidence="1" id="KW-0472">Membrane</keyword>
<evidence type="ECO:0000313" key="3">
    <source>
        <dbReference type="Proteomes" id="UP001552299"/>
    </source>
</evidence>
<feature type="transmembrane region" description="Helical" evidence="1">
    <location>
        <begin position="80"/>
        <end position="98"/>
    </location>
</feature>
<keyword evidence="3" id="KW-1185">Reference proteome</keyword>
<comment type="caution">
    <text evidence="2">The sequence shown here is derived from an EMBL/GenBank/DDBJ whole genome shotgun (WGS) entry which is preliminary data.</text>
</comment>
<gene>
    <name evidence="2" type="ORF">M5K25_023160</name>
</gene>
<organism evidence="2 3">
    <name type="scientific">Dendrobium thyrsiflorum</name>
    <name type="common">Pinecone-like raceme dendrobium</name>
    <name type="synonym">Orchid</name>
    <dbReference type="NCBI Taxonomy" id="117978"/>
    <lineage>
        <taxon>Eukaryota</taxon>
        <taxon>Viridiplantae</taxon>
        <taxon>Streptophyta</taxon>
        <taxon>Embryophyta</taxon>
        <taxon>Tracheophyta</taxon>
        <taxon>Spermatophyta</taxon>
        <taxon>Magnoliopsida</taxon>
        <taxon>Liliopsida</taxon>
        <taxon>Asparagales</taxon>
        <taxon>Orchidaceae</taxon>
        <taxon>Epidendroideae</taxon>
        <taxon>Malaxideae</taxon>
        <taxon>Dendrobiinae</taxon>
        <taxon>Dendrobium</taxon>
    </lineage>
</organism>
<proteinExistence type="predicted"/>
<keyword evidence="1" id="KW-1133">Transmembrane helix</keyword>
<dbReference type="Proteomes" id="UP001552299">
    <property type="component" value="Unassembled WGS sequence"/>
</dbReference>
<dbReference type="EMBL" id="JANQDX010000017">
    <property type="protein sequence ID" value="KAL0908655.1"/>
    <property type="molecule type" value="Genomic_DNA"/>
</dbReference>
<protein>
    <submittedName>
        <fullName evidence="2">Uncharacterized protein</fullName>
    </submittedName>
</protein>